<feature type="domain" description="PAC" evidence="11">
    <location>
        <begin position="237"/>
        <end position="289"/>
    </location>
</feature>
<evidence type="ECO:0000259" key="10">
    <source>
        <dbReference type="PROSITE" id="PS50112"/>
    </source>
</evidence>
<dbReference type="InterPro" id="IPR011006">
    <property type="entry name" value="CheY-like_superfamily"/>
</dbReference>
<dbReference type="Pfam" id="PF08447">
    <property type="entry name" value="PAS_3"/>
    <property type="match status" value="2"/>
</dbReference>
<evidence type="ECO:0000313" key="12">
    <source>
        <dbReference type="EMBL" id="AYG95200.1"/>
    </source>
</evidence>
<keyword evidence="13" id="KW-1185">Reference proteome</keyword>
<feature type="domain" description="PAC" evidence="11">
    <location>
        <begin position="362"/>
        <end position="414"/>
    </location>
</feature>
<dbReference type="Pfam" id="PF00512">
    <property type="entry name" value="HisKA"/>
    <property type="match status" value="1"/>
</dbReference>
<evidence type="ECO:0000259" key="9">
    <source>
        <dbReference type="PROSITE" id="PS50110"/>
    </source>
</evidence>
<evidence type="ECO:0000256" key="1">
    <source>
        <dbReference type="ARBA" id="ARBA00000085"/>
    </source>
</evidence>
<dbReference type="InterPro" id="IPR036890">
    <property type="entry name" value="HATPase_C_sf"/>
</dbReference>
<dbReference type="PROSITE" id="PS50112">
    <property type="entry name" value="PAS"/>
    <property type="match status" value="1"/>
</dbReference>
<name>A0A494RKV8_9CAUL</name>
<dbReference type="Proteomes" id="UP000276984">
    <property type="component" value="Chromosome"/>
</dbReference>
<dbReference type="PROSITE" id="PS50109">
    <property type="entry name" value="HIS_KIN"/>
    <property type="match status" value="1"/>
</dbReference>
<dbReference type="GO" id="GO:0000155">
    <property type="term" value="F:phosphorelay sensor kinase activity"/>
    <property type="evidence" value="ECO:0007669"/>
    <property type="project" value="InterPro"/>
</dbReference>
<evidence type="ECO:0000256" key="5">
    <source>
        <dbReference type="ARBA" id="ARBA00022777"/>
    </source>
</evidence>
<dbReference type="CDD" id="cd16922">
    <property type="entry name" value="HATPase_EvgS-ArcB-TorS-like"/>
    <property type="match status" value="1"/>
</dbReference>
<feature type="domain" description="PAS" evidence="10">
    <location>
        <begin position="290"/>
        <end position="359"/>
    </location>
</feature>
<dbReference type="SUPFAM" id="SSF55781">
    <property type="entry name" value="GAF domain-like"/>
    <property type="match status" value="1"/>
</dbReference>
<proteinExistence type="predicted"/>
<dbReference type="Gene3D" id="3.30.450.20">
    <property type="entry name" value="PAS domain"/>
    <property type="match status" value="2"/>
</dbReference>
<dbReference type="Gene3D" id="1.10.287.130">
    <property type="match status" value="1"/>
</dbReference>
<dbReference type="PANTHER" id="PTHR45339:SF1">
    <property type="entry name" value="HYBRID SIGNAL TRANSDUCTION HISTIDINE KINASE J"/>
    <property type="match status" value="1"/>
</dbReference>
<dbReference type="InterPro" id="IPR003594">
    <property type="entry name" value="HATPase_dom"/>
</dbReference>
<dbReference type="PRINTS" id="PR00344">
    <property type="entry name" value="BCTRLSENSOR"/>
</dbReference>
<dbReference type="SMART" id="SM00387">
    <property type="entry name" value="HATPase_c"/>
    <property type="match status" value="1"/>
</dbReference>
<dbReference type="SUPFAM" id="SSF52172">
    <property type="entry name" value="CheY-like"/>
    <property type="match status" value="1"/>
</dbReference>
<dbReference type="PANTHER" id="PTHR45339">
    <property type="entry name" value="HYBRID SIGNAL TRANSDUCTION HISTIDINE KINASE J"/>
    <property type="match status" value="1"/>
</dbReference>
<dbReference type="EC" id="2.7.13.3" evidence="2"/>
<evidence type="ECO:0000259" key="8">
    <source>
        <dbReference type="PROSITE" id="PS50109"/>
    </source>
</evidence>
<keyword evidence="6" id="KW-0902">Two-component regulatory system</keyword>
<dbReference type="Pfam" id="PF00072">
    <property type="entry name" value="Response_reg"/>
    <property type="match status" value="1"/>
</dbReference>
<dbReference type="InterPro" id="IPR035965">
    <property type="entry name" value="PAS-like_dom_sf"/>
</dbReference>
<evidence type="ECO:0000256" key="4">
    <source>
        <dbReference type="ARBA" id="ARBA00022679"/>
    </source>
</evidence>
<sequence length="808" mass="87041">MMANVIVNSPISEEAGQAAFDRLLALACTAFEAPHAMVAVLDPEHAVLRASVGLSKASLPRLASVSHRLAQAGPGAVLIIEDALADPDFSRHPFVKGAPGVRFFAGATVCNRAGEPIGALGVMDVSPRAPPSEGQTAILRHLAALASELLAHADVMRQETARLETLRLAEAMVGVGRWRYDCDAGRVAWSDQIYRIHGVEPHAFDPDLEDVFRHYHPDDQPEIRRLVERALRTGEGYRFKLRLIGRDGVERLVAAEAATQRDAAGRVVAMFGVLQDVTDAEKLLRSAQKNERRYRLLAENIGDVITRVKMDGSSKYISPAIQQLLGWTYEEMSGQSTDYVHPEDRHLVLKAIGEAVKTGAPTRLEHRAVHRAGHTVWVECTFKALKDEHGHVDDVVVVIRDVTQRKLLEDEVIEAKERAEKAAQAKSEFLANMSHELRTPLTSVIGFSGLLQASEHLPPEERIYVERIATASDALLGVINDILDYSKLEADAIEMDPEPFDVRALVDGAAAIIESQCSAKGLILRVVVAADAPERLTGDKGRLRQVVLNFLSNAVKFTARGEVRLTVGGRVDADGRWRLRVAVSDTGIGIPAEKVGELFHRFTQADASTTRVYGGTGLGLAISRRLVELMGGEIGVDSAPGQGSTFWFEAPLALAGDVCKPGEVDPARAAAGAVTGRVLMADDAAANRELVSAILRNLGLAVDTVSDGAEAVHAVQSGVYDLVLMDVHMPVMDGLTATREIRRMQAGTGRRTPILALTANVQAEQAARCLEAGMDGHLAKPIQIAELAGALTRWLTGGDEARGLASAP</sequence>
<keyword evidence="5" id="KW-0418">Kinase</keyword>
<dbReference type="InterPro" id="IPR001789">
    <property type="entry name" value="Sig_transdc_resp-reg_receiver"/>
</dbReference>
<dbReference type="InterPro" id="IPR005467">
    <property type="entry name" value="His_kinase_dom"/>
</dbReference>
<dbReference type="SMART" id="SM00388">
    <property type="entry name" value="HisKA"/>
    <property type="match status" value="1"/>
</dbReference>
<reference evidence="12 13" key="1">
    <citation type="submission" date="2018-10" db="EMBL/GenBank/DDBJ databases">
        <title>Complete genome sequence of Brevundimonas naejangsanensis BRV3.</title>
        <authorList>
            <person name="Berrios L."/>
            <person name="Ely B."/>
        </authorList>
    </citation>
    <scope>NUCLEOTIDE SEQUENCE [LARGE SCALE GENOMIC DNA]</scope>
    <source>
        <strain evidence="12 13">BRV3</strain>
    </source>
</reference>
<dbReference type="SUPFAM" id="SSF55785">
    <property type="entry name" value="PYP-like sensor domain (PAS domain)"/>
    <property type="match status" value="2"/>
</dbReference>
<dbReference type="PROSITE" id="PS50110">
    <property type="entry name" value="RESPONSE_REGULATORY"/>
    <property type="match status" value="1"/>
</dbReference>
<comment type="catalytic activity">
    <reaction evidence="1">
        <text>ATP + protein L-histidine = ADP + protein N-phospho-L-histidine.</text>
        <dbReference type="EC" id="2.7.13.3"/>
    </reaction>
</comment>
<dbReference type="AlphaFoldDB" id="A0A494RKV8"/>
<dbReference type="InterPro" id="IPR000700">
    <property type="entry name" value="PAS-assoc_C"/>
</dbReference>
<dbReference type="SMART" id="SM00065">
    <property type="entry name" value="GAF"/>
    <property type="match status" value="1"/>
</dbReference>
<dbReference type="Gene3D" id="3.30.450.40">
    <property type="match status" value="1"/>
</dbReference>
<dbReference type="InterPro" id="IPR003661">
    <property type="entry name" value="HisK_dim/P_dom"/>
</dbReference>
<dbReference type="CDD" id="cd00082">
    <property type="entry name" value="HisKA"/>
    <property type="match status" value="1"/>
</dbReference>
<keyword evidence="3 7" id="KW-0597">Phosphoprotein</keyword>
<dbReference type="CDD" id="cd00130">
    <property type="entry name" value="PAS"/>
    <property type="match status" value="2"/>
</dbReference>
<dbReference type="SUPFAM" id="SSF47384">
    <property type="entry name" value="Homodimeric domain of signal transducing histidine kinase"/>
    <property type="match status" value="1"/>
</dbReference>
<evidence type="ECO:0000256" key="3">
    <source>
        <dbReference type="ARBA" id="ARBA00022553"/>
    </source>
</evidence>
<dbReference type="CDD" id="cd17546">
    <property type="entry name" value="REC_hyHK_CKI1_RcsC-like"/>
    <property type="match status" value="1"/>
</dbReference>
<keyword evidence="4" id="KW-0808">Transferase</keyword>
<dbReference type="SUPFAM" id="SSF55874">
    <property type="entry name" value="ATPase domain of HSP90 chaperone/DNA topoisomerase II/histidine kinase"/>
    <property type="match status" value="1"/>
</dbReference>
<organism evidence="12 13">
    <name type="scientific">Brevundimonas naejangsanensis</name>
    <dbReference type="NCBI Taxonomy" id="588932"/>
    <lineage>
        <taxon>Bacteria</taxon>
        <taxon>Pseudomonadati</taxon>
        <taxon>Pseudomonadota</taxon>
        <taxon>Alphaproteobacteria</taxon>
        <taxon>Caulobacterales</taxon>
        <taxon>Caulobacteraceae</taxon>
        <taxon>Brevundimonas</taxon>
    </lineage>
</organism>
<dbReference type="FunFam" id="3.30.565.10:FF:000010">
    <property type="entry name" value="Sensor histidine kinase RcsC"/>
    <property type="match status" value="1"/>
</dbReference>
<dbReference type="InterPro" id="IPR004358">
    <property type="entry name" value="Sig_transdc_His_kin-like_C"/>
</dbReference>
<dbReference type="Gene3D" id="2.10.70.100">
    <property type="match status" value="1"/>
</dbReference>
<evidence type="ECO:0000256" key="7">
    <source>
        <dbReference type="PROSITE-ProRule" id="PRU00169"/>
    </source>
</evidence>
<feature type="modified residue" description="4-aspartylphosphate" evidence="7">
    <location>
        <position position="726"/>
    </location>
</feature>
<dbReference type="InterPro" id="IPR001610">
    <property type="entry name" value="PAC"/>
</dbReference>
<dbReference type="Pfam" id="PF02518">
    <property type="entry name" value="HATPase_c"/>
    <property type="match status" value="1"/>
</dbReference>
<evidence type="ECO:0000313" key="13">
    <source>
        <dbReference type="Proteomes" id="UP000276984"/>
    </source>
</evidence>
<dbReference type="Gene3D" id="3.30.565.10">
    <property type="entry name" value="Histidine kinase-like ATPase, C-terminal domain"/>
    <property type="match status" value="1"/>
</dbReference>
<feature type="domain" description="Histidine kinase" evidence="8">
    <location>
        <begin position="432"/>
        <end position="654"/>
    </location>
</feature>
<dbReference type="Gene3D" id="3.40.50.2300">
    <property type="match status" value="1"/>
</dbReference>
<dbReference type="NCBIfam" id="TIGR00229">
    <property type="entry name" value="sensory_box"/>
    <property type="match status" value="1"/>
</dbReference>
<dbReference type="PROSITE" id="PS50113">
    <property type="entry name" value="PAC"/>
    <property type="match status" value="2"/>
</dbReference>
<dbReference type="InterPro" id="IPR036097">
    <property type="entry name" value="HisK_dim/P_sf"/>
</dbReference>
<gene>
    <name evidence="12" type="ORF">D8I30_08405</name>
</gene>
<dbReference type="InterPro" id="IPR029016">
    <property type="entry name" value="GAF-like_dom_sf"/>
</dbReference>
<dbReference type="SMART" id="SM00086">
    <property type="entry name" value="PAC"/>
    <property type="match status" value="2"/>
</dbReference>
<feature type="domain" description="Response regulatory" evidence="9">
    <location>
        <begin position="677"/>
        <end position="795"/>
    </location>
</feature>
<dbReference type="OrthoDB" id="9801651at2"/>
<dbReference type="SMART" id="SM00091">
    <property type="entry name" value="PAS"/>
    <property type="match status" value="1"/>
</dbReference>
<evidence type="ECO:0000256" key="6">
    <source>
        <dbReference type="ARBA" id="ARBA00023012"/>
    </source>
</evidence>
<accession>A0A494RKV8</accession>
<dbReference type="InterPro" id="IPR000014">
    <property type="entry name" value="PAS"/>
</dbReference>
<evidence type="ECO:0000256" key="2">
    <source>
        <dbReference type="ARBA" id="ARBA00012438"/>
    </source>
</evidence>
<protein>
    <recommendedName>
        <fullName evidence="2">histidine kinase</fullName>
        <ecNumber evidence="2">2.7.13.3</ecNumber>
    </recommendedName>
</protein>
<dbReference type="InterPro" id="IPR003018">
    <property type="entry name" value="GAF"/>
</dbReference>
<dbReference type="InterPro" id="IPR013655">
    <property type="entry name" value="PAS_fold_3"/>
</dbReference>
<evidence type="ECO:0000259" key="11">
    <source>
        <dbReference type="PROSITE" id="PS50113"/>
    </source>
</evidence>
<dbReference type="SMART" id="SM00448">
    <property type="entry name" value="REC"/>
    <property type="match status" value="1"/>
</dbReference>
<dbReference type="EMBL" id="CP032707">
    <property type="protein sequence ID" value="AYG95200.1"/>
    <property type="molecule type" value="Genomic_DNA"/>
</dbReference>